<dbReference type="Proteomes" id="UP001329825">
    <property type="component" value="Chromosome 6"/>
</dbReference>
<accession>A0ABZ1D1C1</accession>
<evidence type="ECO:0000256" key="1">
    <source>
        <dbReference type="SAM" id="MobiDB-lite"/>
    </source>
</evidence>
<evidence type="ECO:0000313" key="3">
    <source>
        <dbReference type="Proteomes" id="UP001329825"/>
    </source>
</evidence>
<feature type="region of interest" description="Disordered" evidence="1">
    <location>
        <begin position="68"/>
        <end position="106"/>
    </location>
</feature>
<sequence>MSTQEIRITVYEIKRVESGRPVCDNNPFTTTMEMKDKFNTLFEEWHKAKEPSTPLKEFEFLYYQRREDEPESGMTSEMMTSGGNNKQKGTKLKGDQTPEQLHMHDNARIYVKRDNLQCELDEEPMTA</sequence>
<feature type="compositionally biased region" description="Basic and acidic residues" evidence="1">
    <location>
        <begin position="92"/>
        <end position="106"/>
    </location>
</feature>
<gene>
    <name evidence="2" type="ORF">IL334_004796</name>
</gene>
<keyword evidence="3" id="KW-1185">Reference proteome</keyword>
<feature type="compositionally biased region" description="Polar residues" evidence="1">
    <location>
        <begin position="73"/>
        <end position="87"/>
    </location>
</feature>
<dbReference type="RefSeq" id="XP_062792562.1">
    <property type="nucleotide sequence ID" value="XM_062936511.1"/>
</dbReference>
<organism evidence="2 3">
    <name type="scientific">Kwoniella shivajii</name>
    <dbReference type="NCBI Taxonomy" id="564305"/>
    <lineage>
        <taxon>Eukaryota</taxon>
        <taxon>Fungi</taxon>
        <taxon>Dikarya</taxon>
        <taxon>Basidiomycota</taxon>
        <taxon>Agaricomycotina</taxon>
        <taxon>Tremellomycetes</taxon>
        <taxon>Tremellales</taxon>
        <taxon>Cryptococcaceae</taxon>
        <taxon>Kwoniella</taxon>
    </lineage>
</organism>
<dbReference type="Gene3D" id="3.10.20.90">
    <property type="entry name" value="Phosphatidylinositol 3-kinase Catalytic Subunit, Chain A, domain 1"/>
    <property type="match status" value="1"/>
</dbReference>
<dbReference type="EMBL" id="CP141886">
    <property type="protein sequence ID" value="WRT67822.1"/>
    <property type="molecule type" value="Genomic_DNA"/>
</dbReference>
<dbReference type="GeneID" id="87956927"/>
<proteinExistence type="predicted"/>
<evidence type="ECO:0000313" key="2">
    <source>
        <dbReference type="EMBL" id="WRT67822.1"/>
    </source>
</evidence>
<name>A0ABZ1D1C1_9TREE</name>
<reference evidence="2 3" key="1">
    <citation type="submission" date="2024-01" db="EMBL/GenBank/DDBJ databases">
        <title>Comparative genomics of Cryptococcus and Kwoniella reveals pathogenesis evolution and contrasting modes of karyotype evolution via chromosome fusion or intercentromeric recombination.</title>
        <authorList>
            <person name="Coelho M.A."/>
            <person name="David-Palma M."/>
            <person name="Shea T."/>
            <person name="Bowers K."/>
            <person name="McGinley-Smith S."/>
            <person name="Mohammad A.W."/>
            <person name="Gnirke A."/>
            <person name="Yurkov A.M."/>
            <person name="Nowrousian M."/>
            <person name="Sun S."/>
            <person name="Cuomo C.A."/>
            <person name="Heitman J."/>
        </authorList>
    </citation>
    <scope>NUCLEOTIDE SEQUENCE [LARGE SCALE GENOMIC DNA]</scope>
    <source>
        <strain evidence="2">CBS 11374</strain>
    </source>
</reference>
<protein>
    <submittedName>
        <fullName evidence="2">Uncharacterized protein</fullName>
    </submittedName>
</protein>